<dbReference type="OrthoDB" id="676979at2759"/>
<dbReference type="InterPro" id="IPR032675">
    <property type="entry name" value="LRR_dom_sf"/>
</dbReference>
<name>A0A7R9FPX8_9CRUS</name>
<evidence type="ECO:0000256" key="2">
    <source>
        <dbReference type="ARBA" id="ARBA00022729"/>
    </source>
</evidence>
<accession>A0A7R9FPX8</accession>
<evidence type="ECO:0000313" key="5">
    <source>
        <dbReference type="Proteomes" id="UP000677054"/>
    </source>
</evidence>
<evidence type="ECO:0000313" key="4">
    <source>
        <dbReference type="EMBL" id="CAD7250707.1"/>
    </source>
</evidence>
<dbReference type="AlphaFoldDB" id="A0A7R9FPX8"/>
<organism evidence="4">
    <name type="scientific">Darwinula stevensoni</name>
    <dbReference type="NCBI Taxonomy" id="69355"/>
    <lineage>
        <taxon>Eukaryota</taxon>
        <taxon>Metazoa</taxon>
        <taxon>Ecdysozoa</taxon>
        <taxon>Arthropoda</taxon>
        <taxon>Crustacea</taxon>
        <taxon>Oligostraca</taxon>
        <taxon>Ostracoda</taxon>
        <taxon>Podocopa</taxon>
        <taxon>Podocopida</taxon>
        <taxon>Darwinulocopina</taxon>
        <taxon>Darwinuloidea</taxon>
        <taxon>Darwinulidae</taxon>
        <taxon>Darwinula</taxon>
    </lineage>
</organism>
<dbReference type="Proteomes" id="UP000677054">
    <property type="component" value="Unassembled WGS sequence"/>
</dbReference>
<feature type="non-terminal residue" evidence="4">
    <location>
        <position position="1"/>
    </location>
</feature>
<evidence type="ECO:0000256" key="1">
    <source>
        <dbReference type="ARBA" id="ARBA00022614"/>
    </source>
</evidence>
<dbReference type="EMBL" id="CAJPEV010003021">
    <property type="protein sequence ID" value="CAG0898697.1"/>
    <property type="molecule type" value="Genomic_DNA"/>
</dbReference>
<keyword evidence="3" id="KW-0677">Repeat</keyword>
<dbReference type="PANTHER" id="PTHR24373">
    <property type="entry name" value="SLIT RELATED LEUCINE-RICH REPEAT NEURONAL PROTEIN"/>
    <property type="match status" value="1"/>
</dbReference>
<gene>
    <name evidence="4" type="ORF">DSTB1V02_LOCUS10476</name>
</gene>
<protein>
    <submittedName>
        <fullName evidence="4">Uncharacterized protein</fullName>
    </submittedName>
</protein>
<dbReference type="PANTHER" id="PTHR24373:SF275">
    <property type="entry name" value="TIR DOMAIN-CONTAINING PROTEIN"/>
    <property type="match status" value="1"/>
</dbReference>
<keyword evidence="5" id="KW-1185">Reference proteome</keyword>
<sequence length="403" mass="45916">MTRFNLSYNEGIQELPAGVFGEVSFEELFIYRTSISSVHPHAILPSKDRLWDLQMGYGVLKSFPWDILPEFKKIIRISLYNNVFNAWQLLQSESLEIIILSRNNISYLEPGFHLPSLRVLDVGLTVNTKLNLSRNKIEELTEEVFLPMFDVLSQGNGSIDLRENPIRCDCSMAWIVHNPSFLASVLGECTNGTDLQDLDPTLFEEFCNHTDLHLQPNSTEWAQNPCPDSVDIFPCTCNHEESTNATVVDCSNVSSIDKVSNIFNKEVWPSTELTRFNLSYNEGIQELPAGVFGEVSFEELFIYRTSINSVHPHAILPLKDRLLDLQVGYGVLESFPWDTLPEFKKIFRISLHNNVLNAWPLLQSLTVNTKLILSRNKIEELTEEVFLPMFEVLSQGNGSIDLR</sequence>
<dbReference type="EMBL" id="LR902538">
    <property type="protein sequence ID" value="CAD7250707.1"/>
    <property type="molecule type" value="Genomic_DNA"/>
</dbReference>
<proteinExistence type="predicted"/>
<keyword evidence="2" id="KW-0732">Signal</keyword>
<dbReference type="SMART" id="SM00369">
    <property type="entry name" value="LRR_TYP"/>
    <property type="match status" value="4"/>
</dbReference>
<dbReference type="InterPro" id="IPR050328">
    <property type="entry name" value="Dev_Immune_Receptor"/>
</dbReference>
<dbReference type="InterPro" id="IPR001611">
    <property type="entry name" value="Leu-rich_rpt"/>
</dbReference>
<keyword evidence="1" id="KW-0433">Leucine-rich repeat</keyword>
<dbReference type="Gene3D" id="3.80.10.10">
    <property type="entry name" value="Ribonuclease Inhibitor"/>
    <property type="match status" value="2"/>
</dbReference>
<reference evidence="4" key="1">
    <citation type="submission" date="2020-11" db="EMBL/GenBank/DDBJ databases">
        <authorList>
            <person name="Tran Van P."/>
        </authorList>
    </citation>
    <scope>NUCLEOTIDE SEQUENCE</scope>
</reference>
<dbReference type="InterPro" id="IPR003591">
    <property type="entry name" value="Leu-rich_rpt_typical-subtyp"/>
</dbReference>
<dbReference type="SUPFAM" id="SSF52058">
    <property type="entry name" value="L domain-like"/>
    <property type="match status" value="2"/>
</dbReference>
<dbReference type="PROSITE" id="PS51450">
    <property type="entry name" value="LRR"/>
    <property type="match status" value="1"/>
</dbReference>
<evidence type="ECO:0000256" key="3">
    <source>
        <dbReference type="ARBA" id="ARBA00022737"/>
    </source>
</evidence>